<dbReference type="STRING" id="4155.A0A022QFS1"/>
<dbReference type="GO" id="GO:0005634">
    <property type="term" value="C:nucleus"/>
    <property type="evidence" value="ECO:0007669"/>
    <property type="project" value="UniProtKB-SubCell"/>
</dbReference>
<keyword evidence="2" id="KW-0539">Nucleus</keyword>
<dbReference type="Pfam" id="PF16987">
    <property type="entry name" value="KIX_2"/>
    <property type="match status" value="1"/>
</dbReference>
<comment type="subcellular location">
    <subcellularLocation>
        <location evidence="1">Nucleus</location>
    </subcellularLocation>
</comment>
<dbReference type="InterPro" id="IPR044661">
    <property type="entry name" value="MED15a/b/c-like"/>
</dbReference>
<keyword evidence="6" id="KW-1185">Reference proteome</keyword>
<proteinExistence type="predicted"/>
<dbReference type="PANTHER" id="PTHR33137">
    <property type="entry name" value="MEDIATOR OF RNA POLYMERASE II TRANSCRIPTION SUBUNIT 15A-RELATED"/>
    <property type="match status" value="1"/>
</dbReference>
<organism evidence="5 6">
    <name type="scientific">Erythranthe guttata</name>
    <name type="common">Yellow monkey flower</name>
    <name type="synonym">Mimulus guttatus</name>
    <dbReference type="NCBI Taxonomy" id="4155"/>
    <lineage>
        <taxon>Eukaryota</taxon>
        <taxon>Viridiplantae</taxon>
        <taxon>Streptophyta</taxon>
        <taxon>Embryophyta</taxon>
        <taxon>Tracheophyta</taxon>
        <taxon>Spermatophyta</taxon>
        <taxon>Magnoliopsida</taxon>
        <taxon>eudicotyledons</taxon>
        <taxon>Gunneridae</taxon>
        <taxon>Pentapetalae</taxon>
        <taxon>asterids</taxon>
        <taxon>lamiids</taxon>
        <taxon>Lamiales</taxon>
        <taxon>Phrymaceae</taxon>
        <taxon>Erythranthe</taxon>
    </lineage>
</organism>
<feature type="region of interest" description="Disordered" evidence="3">
    <location>
        <begin position="56"/>
        <end position="101"/>
    </location>
</feature>
<evidence type="ECO:0000256" key="1">
    <source>
        <dbReference type="ARBA" id="ARBA00004123"/>
    </source>
</evidence>
<name>A0A022QFS1_ERYGU</name>
<dbReference type="Proteomes" id="UP000030748">
    <property type="component" value="Unassembled WGS sequence"/>
</dbReference>
<dbReference type="AlphaFoldDB" id="A0A022QFS1"/>
<feature type="region of interest" description="Disordered" evidence="3">
    <location>
        <begin position="152"/>
        <end position="172"/>
    </location>
</feature>
<evidence type="ECO:0000256" key="2">
    <source>
        <dbReference type="ARBA" id="ARBA00023242"/>
    </source>
</evidence>
<feature type="compositionally biased region" description="Polar residues" evidence="3">
    <location>
        <begin position="57"/>
        <end position="67"/>
    </location>
</feature>
<dbReference type="GO" id="GO:0003713">
    <property type="term" value="F:transcription coactivator activity"/>
    <property type="evidence" value="ECO:0007669"/>
    <property type="project" value="InterPro"/>
</dbReference>
<dbReference type="Gene3D" id="1.10.246.20">
    <property type="entry name" value="Coactivator CBP, KIX domain"/>
    <property type="match status" value="1"/>
</dbReference>
<accession>A0A022QFS1</accession>
<dbReference type="EMBL" id="KI631600">
    <property type="protein sequence ID" value="EYU26806.1"/>
    <property type="molecule type" value="Genomic_DNA"/>
</dbReference>
<dbReference type="InterPro" id="IPR036529">
    <property type="entry name" value="KIX_dom_sf"/>
</dbReference>
<reference evidence="5 6" key="1">
    <citation type="journal article" date="2013" name="Proc. Natl. Acad. Sci. U.S.A.">
        <title>Fine-scale variation in meiotic recombination in Mimulus inferred from population shotgun sequencing.</title>
        <authorList>
            <person name="Hellsten U."/>
            <person name="Wright K.M."/>
            <person name="Jenkins J."/>
            <person name="Shu S."/>
            <person name="Yuan Y."/>
            <person name="Wessler S.R."/>
            <person name="Schmutz J."/>
            <person name="Willis J.H."/>
            <person name="Rokhsar D.S."/>
        </authorList>
    </citation>
    <scope>NUCLEOTIDE SEQUENCE [LARGE SCALE GENOMIC DNA]</scope>
    <source>
        <strain evidence="6">cv. DUN x IM62</strain>
    </source>
</reference>
<dbReference type="InterPro" id="IPR036546">
    <property type="entry name" value="MED15_KIX"/>
</dbReference>
<evidence type="ECO:0000259" key="4">
    <source>
        <dbReference type="Pfam" id="PF16987"/>
    </source>
</evidence>
<evidence type="ECO:0000256" key="3">
    <source>
        <dbReference type="SAM" id="MobiDB-lite"/>
    </source>
</evidence>
<evidence type="ECO:0000313" key="6">
    <source>
        <dbReference type="Proteomes" id="UP000030748"/>
    </source>
</evidence>
<gene>
    <name evidence="5" type="ORF">MIMGU_mgv1a020764mg</name>
</gene>
<evidence type="ECO:0000313" key="5">
    <source>
        <dbReference type="EMBL" id="EYU26806.1"/>
    </source>
</evidence>
<feature type="domain" description="Mediator complex subunit 15 KIX" evidence="4">
    <location>
        <begin position="1"/>
        <end position="60"/>
    </location>
</feature>
<dbReference type="PANTHER" id="PTHR33137:SF4">
    <property type="entry name" value="MEDIATOR OF RNA POLYMERASE II TRANSCRIPTION SUBUNIT 15A-RELATED"/>
    <property type="match status" value="1"/>
</dbReference>
<sequence length="172" mass="19300">MEILKRRNIPFTGQEGLQKLKNIAVGLEEKIYTAATSQSDYLRNISLKMLTMDWKSHNSTPTNNKNPQDPGRRPGKRQKRGVPEPASSSEDPPSPSDKASVKVQLAHLRGVVRKEAYLNACFRSSMDTMMRRFAVKIGVDHDDIMPLFTMPPPLDLPINQPPQDETESNSDA</sequence>
<dbReference type="GO" id="GO:0031490">
    <property type="term" value="F:chromatin DNA binding"/>
    <property type="evidence" value="ECO:0000318"/>
    <property type="project" value="GO_Central"/>
</dbReference>
<protein>
    <recommendedName>
        <fullName evidence="4">Mediator complex subunit 15 KIX domain-containing protein</fullName>
    </recommendedName>
</protein>